<sequence>MKFPIESYLQKKSDPDYGYPPSKSLKQLSEQALKKTYQIPRQRKKSLNKVKLCPQAPGCISMFPSDSLAPIKLTINGNPEFFLWHTSNTDLNSEFIFSLQLLNDLGVNLPRPQLLDFASKCAMSIREQVQQYRDSMGGKHCVQGLPGEHLVPLQFAGQGFQWDIACPENSPEFFAKILCQDMELPANDCPSISFKLRSALKAHKMRLAKAFNDEIARIPDIKMHVDEAPSLDQLEIENSIQESLPPPHRNLGENTSK</sequence>
<proteinExistence type="predicted"/>
<reference evidence="2" key="1">
    <citation type="submission" date="2021-09" db="EMBL/GenBank/DDBJ databases">
        <authorList>
            <consortium name="AG Swart"/>
            <person name="Singh M."/>
            <person name="Singh A."/>
            <person name="Seah K."/>
            <person name="Emmerich C."/>
        </authorList>
    </citation>
    <scope>NUCLEOTIDE SEQUENCE</scope>
    <source>
        <strain evidence="2">ATCC30299</strain>
    </source>
</reference>
<feature type="region of interest" description="Disordered" evidence="1">
    <location>
        <begin position="1"/>
        <end position="23"/>
    </location>
</feature>
<dbReference type="InterPro" id="IPR006939">
    <property type="entry name" value="SNF5"/>
</dbReference>
<dbReference type="Pfam" id="PF04855">
    <property type="entry name" value="SNF5"/>
    <property type="match status" value="1"/>
</dbReference>
<dbReference type="EMBL" id="CAJZBQ010000063">
    <property type="protein sequence ID" value="CAG9335805.1"/>
    <property type="molecule type" value="Genomic_DNA"/>
</dbReference>
<name>A0AAU9KEQ8_9CILI</name>
<evidence type="ECO:0000256" key="1">
    <source>
        <dbReference type="SAM" id="MobiDB-lite"/>
    </source>
</evidence>
<evidence type="ECO:0000313" key="3">
    <source>
        <dbReference type="Proteomes" id="UP001162131"/>
    </source>
</evidence>
<dbReference type="GO" id="GO:0006338">
    <property type="term" value="P:chromatin remodeling"/>
    <property type="evidence" value="ECO:0007669"/>
    <property type="project" value="InterPro"/>
</dbReference>
<protein>
    <submittedName>
        <fullName evidence="2">Uncharacterized protein</fullName>
    </submittedName>
</protein>
<keyword evidence="3" id="KW-1185">Reference proteome</keyword>
<evidence type="ECO:0000313" key="2">
    <source>
        <dbReference type="EMBL" id="CAG9335805.1"/>
    </source>
</evidence>
<dbReference type="GO" id="GO:0000228">
    <property type="term" value="C:nuclear chromosome"/>
    <property type="evidence" value="ECO:0007669"/>
    <property type="project" value="InterPro"/>
</dbReference>
<comment type="caution">
    <text evidence="2">The sequence shown here is derived from an EMBL/GenBank/DDBJ whole genome shotgun (WGS) entry which is preliminary data.</text>
</comment>
<dbReference type="AlphaFoldDB" id="A0AAU9KEQ8"/>
<organism evidence="2 3">
    <name type="scientific">Blepharisma stoltei</name>
    <dbReference type="NCBI Taxonomy" id="1481888"/>
    <lineage>
        <taxon>Eukaryota</taxon>
        <taxon>Sar</taxon>
        <taxon>Alveolata</taxon>
        <taxon>Ciliophora</taxon>
        <taxon>Postciliodesmatophora</taxon>
        <taxon>Heterotrichea</taxon>
        <taxon>Heterotrichida</taxon>
        <taxon>Blepharismidae</taxon>
        <taxon>Blepharisma</taxon>
    </lineage>
</organism>
<dbReference type="Proteomes" id="UP001162131">
    <property type="component" value="Unassembled WGS sequence"/>
</dbReference>
<gene>
    <name evidence="2" type="ORF">BSTOLATCC_MIC65125</name>
</gene>
<accession>A0AAU9KEQ8</accession>